<dbReference type="Gene3D" id="3.40.50.2000">
    <property type="entry name" value="Glycogen Phosphorylase B"/>
    <property type="match status" value="2"/>
</dbReference>
<dbReference type="AlphaFoldDB" id="A0A2N7L5K5"/>
<dbReference type="PANTHER" id="PTHR12526">
    <property type="entry name" value="GLYCOSYLTRANSFERASE"/>
    <property type="match status" value="1"/>
</dbReference>
<comment type="caution">
    <text evidence="3">The sequence shown here is derived from an EMBL/GenBank/DDBJ whole genome shotgun (WGS) entry which is preliminary data.</text>
</comment>
<dbReference type="PANTHER" id="PTHR12526:SF638">
    <property type="entry name" value="SPORE COAT PROTEIN SA"/>
    <property type="match status" value="1"/>
</dbReference>
<dbReference type="InterPro" id="IPR028098">
    <property type="entry name" value="Glyco_trans_4-like_N"/>
</dbReference>
<dbReference type="EMBL" id="MDAL01000049">
    <property type="protein sequence ID" value="PMN88931.1"/>
    <property type="molecule type" value="Genomic_DNA"/>
</dbReference>
<evidence type="ECO:0000259" key="2">
    <source>
        <dbReference type="Pfam" id="PF13477"/>
    </source>
</evidence>
<dbReference type="SUPFAM" id="SSF53756">
    <property type="entry name" value="UDP-Glycosyltransferase/glycogen phosphorylase"/>
    <property type="match status" value="1"/>
</dbReference>
<sequence>MKIAILGNANSIHIKRWAEGLHSRGIEIHLLTCNQSIEQYSPGIHLHKLTPSVPYGYILAVVSLRKLLKRIEPDVLHAHYVSGYGTLAALSGYNNLMMSAWGADVYDFPTKSKAHHWLVKRNLQKAKAIGSTSHCMHKVIKDIEGFLPPIYVTPFGVDTNLFCPSEKDVDSPNKKVSIGTVKLLHKKYGIDTLIKAFALAANRCNNTEVELTIVGSGPEEENLKALSRDLGISNLVQFKGYVENSLVPQILNEFDIYVALSRFDSESFGVAAIEANACSLPVIVSDVSGFKEVVVDGHTGLVVERDNPEDAANAICKLIENECLRAKMGNAGRKHVINDYSWEVSLSKMISVYDELINGK</sequence>
<dbReference type="InterPro" id="IPR001296">
    <property type="entry name" value="Glyco_trans_1"/>
</dbReference>
<feature type="domain" description="Glycosyl transferase family 1" evidence="1">
    <location>
        <begin position="168"/>
        <end position="335"/>
    </location>
</feature>
<name>A0A2N7L5K5_9GAMM</name>
<organism evidence="3 4">
    <name type="scientific">Enterovibrio norvegicus</name>
    <dbReference type="NCBI Taxonomy" id="188144"/>
    <lineage>
        <taxon>Bacteria</taxon>
        <taxon>Pseudomonadati</taxon>
        <taxon>Pseudomonadota</taxon>
        <taxon>Gammaproteobacteria</taxon>
        <taxon>Vibrionales</taxon>
        <taxon>Vibrionaceae</taxon>
        <taxon>Enterovibrio</taxon>
    </lineage>
</organism>
<evidence type="ECO:0000313" key="4">
    <source>
        <dbReference type="Proteomes" id="UP000235387"/>
    </source>
</evidence>
<dbReference type="Pfam" id="PF00534">
    <property type="entry name" value="Glycos_transf_1"/>
    <property type="match status" value="1"/>
</dbReference>
<reference evidence="4" key="1">
    <citation type="submission" date="2016-07" db="EMBL/GenBank/DDBJ databases">
        <title>Nontailed viruses are major unrecognized killers of bacteria in the ocean.</title>
        <authorList>
            <person name="Kauffman K."/>
            <person name="Hussain F."/>
            <person name="Yang J."/>
            <person name="Arevalo P."/>
            <person name="Brown J."/>
            <person name="Cutler M."/>
            <person name="Kelly L."/>
            <person name="Polz M.F."/>
        </authorList>
    </citation>
    <scope>NUCLEOTIDE SEQUENCE [LARGE SCALE GENOMIC DNA]</scope>
    <source>
        <strain evidence="4">10N.261.45.A10</strain>
    </source>
</reference>
<protein>
    <submittedName>
        <fullName evidence="3">Glycosyl transferase</fullName>
    </submittedName>
</protein>
<evidence type="ECO:0000259" key="1">
    <source>
        <dbReference type="Pfam" id="PF00534"/>
    </source>
</evidence>
<dbReference type="GO" id="GO:1901135">
    <property type="term" value="P:carbohydrate derivative metabolic process"/>
    <property type="evidence" value="ECO:0007669"/>
    <property type="project" value="UniProtKB-ARBA"/>
</dbReference>
<proteinExistence type="predicted"/>
<feature type="domain" description="Glycosyltransferase subfamily 4-like N-terminal" evidence="2">
    <location>
        <begin position="2"/>
        <end position="133"/>
    </location>
</feature>
<dbReference type="Pfam" id="PF13477">
    <property type="entry name" value="Glyco_trans_4_2"/>
    <property type="match status" value="1"/>
</dbReference>
<keyword evidence="3" id="KW-0808">Transferase</keyword>
<dbReference type="Proteomes" id="UP000235387">
    <property type="component" value="Unassembled WGS sequence"/>
</dbReference>
<gene>
    <name evidence="3" type="ORF">BCT23_05365</name>
</gene>
<dbReference type="RefSeq" id="WP_102391942.1">
    <property type="nucleotide sequence ID" value="NZ_MDAG01000035.1"/>
</dbReference>
<dbReference type="GO" id="GO:0016757">
    <property type="term" value="F:glycosyltransferase activity"/>
    <property type="evidence" value="ECO:0007669"/>
    <property type="project" value="InterPro"/>
</dbReference>
<accession>A0A2N7L5K5</accession>
<evidence type="ECO:0000313" key="3">
    <source>
        <dbReference type="EMBL" id="PMN88931.1"/>
    </source>
</evidence>